<accession>A0ACC3B246</accession>
<evidence type="ECO:0000313" key="1">
    <source>
        <dbReference type="EMBL" id="KAK1144454.1"/>
    </source>
</evidence>
<comment type="caution">
    <text evidence="1">The sequence shown here is derived from an EMBL/GenBank/DDBJ whole genome shotgun (WGS) entry which is preliminary data.</text>
</comment>
<dbReference type="EMBL" id="JAOPJF010000030">
    <property type="protein sequence ID" value="KAK1144454.1"/>
    <property type="molecule type" value="Genomic_DNA"/>
</dbReference>
<reference evidence="1 2" key="1">
    <citation type="journal article" date="2023" name="ACS Omega">
        <title>Identification of the Neoaspergillic Acid Biosynthesis Gene Cluster by Establishing an In Vitro CRISPR-Ribonucleoprotein Genetic System in Aspergillus melleus.</title>
        <authorList>
            <person name="Yuan B."/>
            <person name="Grau M.F."/>
            <person name="Murata R.M."/>
            <person name="Torok T."/>
            <person name="Venkateswaran K."/>
            <person name="Stajich J.E."/>
            <person name="Wang C.C.C."/>
        </authorList>
    </citation>
    <scope>NUCLEOTIDE SEQUENCE [LARGE SCALE GENOMIC DNA]</scope>
    <source>
        <strain evidence="1 2">IMV 1140</strain>
    </source>
</reference>
<gene>
    <name evidence="1" type="ORF">N8T08_005326</name>
</gene>
<keyword evidence="2" id="KW-1185">Reference proteome</keyword>
<evidence type="ECO:0000313" key="2">
    <source>
        <dbReference type="Proteomes" id="UP001177260"/>
    </source>
</evidence>
<sequence>MSFIVQESVKMGFPTIGVSFNYRMSGFGFLSGRAIGESGLANLGLYDQRLALHWIQENIAAFGGDPSRVTIQGESSGGLSVGYHLLAYGGRDDGLFRAAIGQSGAPLISAALAPIDEQDAMYNAVLNATGCDVVNDSLGCLRRAPAKLLKAAFQQQFFFPVMDGGMIPGYSSQGLKKGQFVKVPLLTGTNTNEGTGYIVSGSFGAINSPGDFKGVITGFGPGKYLSNDTLIAIVSEYLGKMSLEDVQNDLATVLITPSPKYGTLYGQSTLYLSDYLFNAPKRYSARMWAHHGAPVYSYRFDIVPNGISPEVLGVCHFQDVAFTFQNTLGVGFETPPLISTDERTEERYRNASVTMSRMWLNFVNTLSPNHYHDNRTDFAWPIYQRDSAVNVVFGTEGPRLENDTWRLDAIDRIIDAFGEYKF</sequence>
<organism evidence="1 2">
    <name type="scientific">Aspergillus melleus</name>
    <dbReference type="NCBI Taxonomy" id="138277"/>
    <lineage>
        <taxon>Eukaryota</taxon>
        <taxon>Fungi</taxon>
        <taxon>Dikarya</taxon>
        <taxon>Ascomycota</taxon>
        <taxon>Pezizomycotina</taxon>
        <taxon>Eurotiomycetes</taxon>
        <taxon>Eurotiomycetidae</taxon>
        <taxon>Eurotiales</taxon>
        <taxon>Aspergillaceae</taxon>
        <taxon>Aspergillus</taxon>
        <taxon>Aspergillus subgen. Circumdati</taxon>
    </lineage>
</organism>
<protein>
    <submittedName>
        <fullName evidence="1">Uncharacterized protein</fullName>
    </submittedName>
</protein>
<name>A0ACC3B246_9EURO</name>
<proteinExistence type="predicted"/>
<dbReference type="Proteomes" id="UP001177260">
    <property type="component" value="Unassembled WGS sequence"/>
</dbReference>